<protein>
    <submittedName>
        <fullName evidence="1">Dipeptidase</fullName>
    </submittedName>
</protein>
<dbReference type="InterPro" id="IPR000180">
    <property type="entry name" value="Dipep_AS"/>
</dbReference>
<reference evidence="2" key="1">
    <citation type="journal article" date="2019" name="Int. J. Syst. Evol. Microbiol.">
        <title>The Global Catalogue of Microorganisms (GCM) 10K type strain sequencing project: providing services to taxonomists for standard genome sequencing and annotation.</title>
        <authorList>
            <consortium name="The Broad Institute Genomics Platform"/>
            <consortium name="The Broad Institute Genome Sequencing Center for Infectious Disease"/>
            <person name="Wu L."/>
            <person name="Ma J."/>
        </authorList>
    </citation>
    <scope>NUCLEOTIDE SEQUENCE [LARGE SCALE GENOMIC DNA]</scope>
    <source>
        <strain evidence="2">TISTR 1535</strain>
    </source>
</reference>
<accession>A0ABW5V522</accession>
<dbReference type="PROSITE" id="PS51365">
    <property type="entry name" value="RENAL_DIPEPTIDASE_2"/>
    <property type="match status" value="1"/>
</dbReference>
<keyword evidence="2" id="KW-1185">Reference proteome</keyword>
<comment type="caution">
    <text evidence="1">The sequence shown here is derived from an EMBL/GenBank/DDBJ whole genome shotgun (WGS) entry which is preliminary data.</text>
</comment>
<dbReference type="SUPFAM" id="SSF51556">
    <property type="entry name" value="Metallo-dependent hydrolases"/>
    <property type="match status" value="1"/>
</dbReference>
<organism evidence="1 2">
    <name type="scientific">Lentibacillus juripiscarius</name>
    <dbReference type="NCBI Taxonomy" id="257446"/>
    <lineage>
        <taxon>Bacteria</taxon>
        <taxon>Bacillati</taxon>
        <taxon>Bacillota</taxon>
        <taxon>Bacilli</taxon>
        <taxon>Bacillales</taxon>
        <taxon>Bacillaceae</taxon>
        <taxon>Lentibacillus</taxon>
    </lineage>
</organism>
<name>A0ABW5V522_9BACI</name>
<sequence length="349" mass="38210">MTQFPIFDGHNDTLLRLHMSDNAPSFFTESSEGHIDLPRAEMSGFGGGFFAVYTPNKNYEVKPEDYMTDSGYDVPLPPPIQQDEALAFTNALASRLFRLEAASTGRLKVVRTADELTRCLDKGIMAAIFHIEGAEAIDPDLDALHVLYQAGLRSLGIVWSRPNVFGEGVPFRYPSTPDTGAGLTEAGKRLVRECNQLGIMIDTTHLNEKGFWDVANITDAPLVATHSNAHALSPIARNLTDIQLAAIAESNGVAGINYAVNMLREDGGLGTDISLDEIVRHVAYIAEKFGVDHVVLGSDFDGTTVPDSLKDVTGLPKLLDRLKAHGFHNDELQKITHGNWVRVLEDTWK</sequence>
<evidence type="ECO:0000313" key="2">
    <source>
        <dbReference type="Proteomes" id="UP001597502"/>
    </source>
</evidence>
<dbReference type="InterPro" id="IPR008257">
    <property type="entry name" value="Pept_M19"/>
</dbReference>
<dbReference type="Gene3D" id="3.20.20.140">
    <property type="entry name" value="Metal-dependent hydrolases"/>
    <property type="match status" value="1"/>
</dbReference>
<dbReference type="CDD" id="cd01301">
    <property type="entry name" value="rDP_like"/>
    <property type="match status" value="1"/>
</dbReference>
<dbReference type="PANTHER" id="PTHR10443:SF12">
    <property type="entry name" value="DIPEPTIDASE"/>
    <property type="match status" value="1"/>
</dbReference>
<dbReference type="PROSITE" id="PS00869">
    <property type="entry name" value="RENAL_DIPEPTIDASE_1"/>
    <property type="match status" value="1"/>
</dbReference>
<dbReference type="Proteomes" id="UP001597502">
    <property type="component" value="Unassembled WGS sequence"/>
</dbReference>
<dbReference type="RefSeq" id="WP_382393234.1">
    <property type="nucleotide sequence ID" value="NZ_JBHUNA010000020.1"/>
</dbReference>
<dbReference type="InterPro" id="IPR032466">
    <property type="entry name" value="Metal_Hydrolase"/>
</dbReference>
<evidence type="ECO:0000313" key="1">
    <source>
        <dbReference type="EMBL" id="MFD2761087.1"/>
    </source>
</evidence>
<proteinExistence type="predicted"/>
<gene>
    <name evidence="1" type="ORF">ACFSUO_08905</name>
</gene>
<dbReference type="Pfam" id="PF01244">
    <property type="entry name" value="Peptidase_M19"/>
    <property type="match status" value="1"/>
</dbReference>
<dbReference type="EMBL" id="JBHUNA010000020">
    <property type="protein sequence ID" value="MFD2761087.1"/>
    <property type="molecule type" value="Genomic_DNA"/>
</dbReference>
<dbReference type="PANTHER" id="PTHR10443">
    <property type="entry name" value="MICROSOMAL DIPEPTIDASE"/>
    <property type="match status" value="1"/>
</dbReference>